<gene>
    <name evidence="7" type="ORF">EAH68_01235</name>
</gene>
<comment type="caution">
    <text evidence="7">The sequence shown here is derived from an EMBL/GenBank/DDBJ whole genome shotgun (WGS) entry which is preliminary data.</text>
</comment>
<dbReference type="Gene3D" id="3.60.21.10">
    <property type="match status" value="1"/>
</dbReference>
<comment type="similarity">
    <text evidence="1">Belongs to the SbcD family.</text>
</comment>
<sequence>MTATTFIHTSDLQLGMTRWFLAGEAQARFDAARLATLRRLGEVALEHGAEFIVIAGDVFDSNSLSAQTTGRALEELRRLPVPVYLLPGNHDPLVADSVFRRLDLPGVHVLADSQVVAVTEGVELLGAPLLARKATTDLVRQALDGLEPTENIRIMVAHGQAEARSNEHTPDLIDLAHAESRLAEGTIDYLALGDTHSAQPVGASGRVWFSGAPETTDFRDHATAGGGETNSGKALVVQVEKTTTSDAAVQVAEVTTGQWTFEALDRELGGEEDVAEFLDALDAYPDKERTVIKYGLRGTLDMSATRLLEEGIAQHEPVFASLRERARLTDLHLEPGPEELDSLGLTGFAATALGELVESAGTDPTARDAVNLFFRLAKEN</sequence>
<keyword evidence="8" id="KW-1185">Reference proteome</keyword>
<evidence type="ECO:0000256" key="1">
    <source>
        <dbReference type="ARBA" id="ARBA00010555"/>
    </source>
</evidence>
<dbReference type="InterPro" id="IPR041796">
    <property type="entry name" value="Mre11_N"/>
</dbReference>
<dbReference type="InterPro" id="IPR004843">
    <property type="entry name" value="Calcineurin-like_PHP"/>
</dbReference>
<dbReference type="EMBL" id="RXHJ01000001">
    <property type="protein sequence ID" value="RSZ66200.1"/>
    <property type="molecule type" value="Genomic_DNA"/>
</dbReference>
<evidence type="ECO:0000313" key="8">
    <source>
        <dbReference type="Proteomes" id="UP000274907"/>
    </source>
</evidence>
<accession>A0A3R9ZG51</accession>
<dbReference type="AlphaFoldDB" id="A0A3R9ZG51"/>
<keyword evidence="4" id="KW-0378">Hydrolase</keyword>
<evidence type="ECO:0000259" key="6">
    <source>
        <dbReference type="Pfam" id="PF00149"/>
    </source>
</evidence>
<dbReference type="InterPro" id="IPR050535">
    <property type="entry name" value="DNA_Repair-Maintenance_Comp"/>
</dbReference>
<dbReference type="InterPro" id="IPR014577">
    <property type="entry name" value="UCP033093_metalloPase"/>
</dbReference>
<dbReference type="Proteomes" id="UP000274907">
    <property type="component" value="Unassembled WGS sequence"/>
</dbReference>
<evidence type="ECO:0000256" key="4">
    <source>
        <dbReference type="ARBA" id="ARBA00022801"/>
    </source>
</evidence>
<dbReference type="OrthoDB" id="9773856at2"/>
<dbReference type="InterPro" id="IPR029052">
    <property type="entry name" value="Metallo-depent_PP-like"/>
</dbReference>
<dbReference type="SUPFAM" id="SSF56300">
    <property type="entry name" value="Metallo-dependent phosphatases"/>
    <property type="match status" value="1"/>
</dbReference>
<evidence type="ECO:0000313" key="7">
    <source>
        <dbReference type="EMBL" id="RSZ66200.1"/>
    </source>
</evidence>
<reference evidence="7 8" key="1">
    <citation type="submission" date="2018-12" db="EMBL/GenBank/DDBJ databases">
        <title>YIM 101343 draft genome.</title>
        <authorList>
            <person name="Chen X."/>
        </authorList>
    </citation>
    <scope>NUCLEOTIDE SEQUENCE [LARGE SCALE GENOMIC DNA]</scope>
    <source>
        <strain evidence="7 8">YIM 101343</strain>
    </source>
</reference>
<feature type="domain" description="Calcineurin-like phosphoesterase" evidence="6">
    <location>
        <begin position="5"/>
        <end position="197"/>
    </location>
</feature>
<proteinExistence type="inferred from homology"/>
<dbReference type="PANTHER" id="PTHR30337">
    <property type="entry name" value="COMPONENT OF ATP-DEPENDENT DSDNA EXONUCLEASE"/>
    <property type="match status" value="1"/>
</dbReference>
<dbReference type="GO" id="GO:0004527">
    <property type="term" value="F:exonuclease activity"/>
    <property type="evidence" value="ECO:0007669"/>
    <property type="project" value="UniProtKB-KW"/>
</dbReference>
<keyword evidence="3" id="KW-0540">Nuclease</keyword>
<dbReference type="PANTHER" id="PTHR30337:SF0">
    <property type="entry name" value="NUCLEASE SBCCD SUBUNIT D"/>
    <property type="match status" value="1"/>
</dbReference>
<dbReference type="RefSeq" id="WP_126119490.1">
    <property type="nucleotide sequence ID" value="NZ_RXHJ01000001.1"/>
</dbReference>
<dbReference type="Pfam" id="PF00149">
    <property type="entry name" value="Metallophos"/>
    <property type="match status" value="1"/>
</dbReference>
<evidence type="ECO:0000256" key="2">
    <source>
        <dbReference type="ARBA" id="ARBA00013365"/>
    </source>
</evidence>
<keyword evidence="5 7" id="KW-0269">Exonuclease</keyword>
<evidence type="ECO:0000256" key="5">
    <source>
        <dbReference type="ARBA" id="ARBA00022839"/>
    </source>
</evidence>
<dbReference type="PIRSF" id="PIRSF033093">
    <property type="entry name" value="UCP_ML1119"/>
    <property type="match status" value="1"/>
</dbReference>
<organism evidence="7 8">
    <name type="scientific">Corynebacterium hylobatis</name>
    <dbReference type="NCBI Taxonomy" id="1859290"/>
    <lineage>
        <taxon>Bacteria</taxon>
        <taxon>Bacillati</taxon>
        <taxon>Actinomycetota</taxon>
        <taxon>Actinomycetes</taxon>
        <taxon>Mycobacteriales</taxon>
        <taxon>Corynebacteriaceae</taxon>
        <taxon>Corynebacterium</taxon>
    </lineage>
</organism>
<evidence type="ECO:0000256" key="3">
    <source>
        <dbReference type="ARBA" id="ARBA00022722"/>
    </source>
</evidence>
<name>A0A3R9ZG51_9CORY</name>
<dbReference type="CDD" id="cd00840">
    <property type="entry name" value="MPP_Mre11_N"/>
    <property type="match status" value="1"/>
</dbReference>
<protein>
    <recommendedName>
        <fullName evidence="2">Nuclease SbcCD subunit D</fullName>
    </recommendedName>
</protein>